<gene>
    <name evidence="2" type="ORF">HNR48_001191</name>
</gene>
<evidence type="ECO:0000313" key="2">
    <source>
        <dbReference type="EMBL" id="MBB6520913.1"/>
    </source>
</evidence>
<keyword evidence="3" id="KW-1185">Reference proteome</keyword>
<dbReference type="GO" id="GO:0043683">
    <property type="term" value="P:type IV pilus assembly"/>
    <property type="evidence" value="ECO:0007669"/>
    <property type="project" value="InterPro"/>
</dbReference>
<dbReference type="Pfam" id="PF07963">
    <property type="entry name" value="N_methyl"/>
    <property type="match status" value="1"/>
</dbReference>
<dbReference type="Gene3D" id="3.30.700.10">
    <property type="entry name" value="Glycoprotein, Type 4 Pilin"/>
    <property type="match status" value="1"/>
</dbReference>
<reference evidence="2 3" key="1">
    <citation type="submission" date="2020-08" db="EMBL/GenBank/DDBJ databases">
        <title>Genomic Encyclopedia of Type Strains, Phase IV (KMG-IV): sequencing the most valuable type-strain genomes for metagenomic binning, comparative biology and taxonomic classification.</title>
        <authorList>
            <person name="Goeker M."/>
        </authorList>
    </citation>
    <scope>NUCLEOTIDE SEQUENCE [LARGE SCALE GENOMIC DNA]</scope>
    <source>
        <strain evidence="2 3">DSM 22368</strain>
    </source>
</reference>
<dbReference type="SUPFAM" id="SSF54523">
    <property type="entry name" value="Pili subunits"/>
    <property type="match status" value="1"/>
</dbReference>
<dbReference type="InterPro" id="IPR045584">
    <property type="entry name" value="Pilin-like"/>
</dbReference>
<dbReference type="PROSITE" id="PS00409">
    <property type="entry name" value="PROKAR_NTER_METHYL"/>
    <property type="match status" value="1"/>
</dbReference>
<comment type="caution">
    <text evidence="2">The sequence shown here is derived from an EMBL/GenBank/DDBJ whole genome shotgun (WGS) entry which is preliminary data.</text>
</comment>
<dbReference type="RefSeq" id="WP_166853348.1">
    <property type="nucleotide sequence ID" value="NZ_JAAONY010000001.1"/>
</dbReference>
<name>A0A7X0JSL1_9GAMM</name>
<keyword evidence="1" id="KW-0812">Transmembrane</keyword>
<accession>A0A7X0JSL1</accession>
<sequence>MAASNHAMRGFSLVELMIVVVIIGIIASVAIPYFGEAGMRGKRVEAKEILLKAASKQEQFFAQYVSYTNVIKGTSTCSGVACGLGLEDDLSENENYKLSITVGPVGCQAGSDTAPMCRTYTLTATPEGGFNDSECQALTYTNAGVRGVKNVTNQTKIKKCWR</sequence>
<keyword evidence="1" id="KW-0472">Membrane</keyword>
<dbReference type="Pfam" id="PF16732">
    <property type="entry name" value="ComP_DUS"/>
    <property type="match status" value="1"/>
</dbReference>
<dbReference type="EMBL" id="JACHHT010000001">
    <property type="protein sequence ID" value="MBB6520913.1"/>
    <property type="molecule type" value="Genomic_DNA"/>
</dbReference>
<organism evidence="2 3">
    <name type="scientific">Pseudoteredinibacter isoporae</name>
    <dbReference type="NCBI Taxonomy" id="570281"/>
    <lineage>
        <taxon>Bacteria</taxon>
        <taxon>Pseudomonadati</taxon>
        <taxon>Pseudomonadota</taxon>
        <taxon>Gammaproteobacteria</taxon>
        <taxon>Cellvibrionales</taxon>
        <taxon>Cellvibrionaceae</taxon>
        <taxon>Pseudoteredinibacter</taxon>
    </lineage>
</organism>
<evidence type="ECO:0000256" key="1">
    <source>
        <dbReference type="SAM" id="Phobius"/>
    </source>
</evidence>
<dbReference type="AlphaFoldDB" id="A0A7X0JSL1"/>
<dbReference type="InParanoid" id="A0A7X0JSL1"/>
<evidence type="ECO:0000313" key="3">
    <source>
        <dbReference type="Proteomes" id="UP000528457"/>
    </source>
</evidence>
<proteinExistence type="predicted"/>
<keyword evidence="1" id="KW-1133">Transmembrane helix</keyword>
<dbReference type="InterPro" id="IPR031982">
    <property type="entry name" value="PilE-like"/>
</dbReference>
<protein>
    <submittedName>
        <fullName evidence="2">Type IV pilus assembly protein PilE</fullName>
    </submittedName>
</protein>
<dbReference type="Proteomes" id="UP000528457">
    <property type="component" value="Unassembled WGS sequence"/>
</dbReference>
<dbReference type="NCBIfam" id="TIGR02532">
    <property type="entry name" value="IV_pilin_GFxxxE"/>
    <property type="match status" value="1"/>
</dbReference>
<feature type="transmembrane region" description="Helical" evidence="1">
    <location>
        <begin position="12"/>
        <end position="34"/>
    </location>
</feature>
<dbReference type="InterPro" id="IPR012902">
    <property type="entry name" value="N_methyl_site"/>
</dbReference>